<dbReference type="Pfam" id="PF16123">
    <property type="entry name" value="HAGH_C"/>
    <property type="match status" value="1"/>
</dbReference>
<keyword evidence="4 7" id="KW-0479">Metal-binding</keyword>
<keyword evidence="5 7" id="KW-0378">Hydrolase</keyword>
<reference evidence="9 10" key="1">
    <citation type="journal article" date="2008" name="Int. J. Syst. Evol. Microbiol.">
        <title>Neptunomonas japonica sp. nov., an Osedax japonicus symbiont-like bacterium isolated from sediment adjacent to sperm whale carcasses off Kagoshima, Japan.</title>
        <authorList>
            <person name="Miyazaki M."/>
            <person name="Nogi Y."/>
            <person name="Fujiwara Y."/>
            <person name="Kawato M."/>
            <person name="Kubokawa K."/>
            <person name="Horikoshi K."/>
        </authorList>
    </citation>
    <scope>NUCLEOTIDE SEQUENCE [LARGE SCALE GENOMIC DNA]</scope>
    <source>
        <strain evidence="9 10">JAMM 1380</strain>
    </source>
</reference>
<dbReference type="GO" id="GO:0008270">
    <property type="term" value="F:zinc ion binding"/>
    <property type="evidence" value="ECO:0007669"/>
    <property type="project" value="InterPro"/>
</dbReference>
<feature type="binding site" evidence="7">
    <location>
        <position position="131"/>
    </location>
    <ligand>
        <name>Zn(2+)</name>
        <dbReference type="ChEBI" id="CHEBI:29105"/>
        <label>2</label>
    </ligand>
</feature>
<dbReference type="NCBIfam" id="TIGR03413">
    <property type="entry name" value="GSH_gloB"/>
    <property type="match status" value="1"/>
</dbReference>
<dbReference type="UniPathway" id="UPA00619">
    <property type="reaction ID" value="UER00676"/>
</dbReference>
<keyword evidence="10" id="KW-1185">Reference proteome</keyword>
<dbReference type="PANTHER" id="PTHR43705">
    <property type="entry name" value="HYDROXYACYLGLUTATHIONE HYDROLASE"/>
    <property type="match status" value="1"/>
</dbReference>
<comment type="pathway">
    <text evidence="2 7">Secondary metabolite metabolism; methylglyoxal degradation; (R)-lactate from methylglyoxal: step 2/2.</text>
</comment>
<dbReference type="GO" id="GO:0017001">
    <property type="term" value="P:antibiotic catabolic process"/>
    <property type="evidence" value="ECO:0007669"/>
    <property type="project" value="InterPro"/>
</dbReference>
<dbReference type="InterPro" id="IPR036866">
    <property type="entry name" value="RibonucZ/Hydroxyglut_hydro"/>
</dbReference>
<feature type="domain" description="Metallo-beta-lactamase" evidence="8">
    <location>
        <begin position="12"/>
        <end position="169"/>
    </location>
</feature>
<dbReference type="SMART" id="SM00849">
    <property type="entry name" value="Lactamase_B"/>
    <property type="match status" value="1"/>
</dbReference>
<evidence type="ECO:0000313" key="10">
    <source>
        <dbReference type="Proteomes" id="UP000595332"/>
    </source>
</evidence>
<evidence type="ECO:0000256" key="7">
    <source>
        <dbReference type="HAMAP-Rule" id="MF_01374"/>
    </source>
</evidence>
<dbReference type="GO" id="GO:0004416">
    <property type="term" value="F:hydroxyacylglutathione hydrolase activity"/>
    <property type="evidence" value="ECO:0007669"/>
    <property type="project" value="UniProtKB-UniRule"/>
</dbReference>
<dbReference type="InterPro" id="IPR050110">
    <property type="entry name" value="Glyoxalase_II_hydrolase"/>
</dbReference>
<comment type="cofactor">
    <cofactor evidence="7">
        <name>Zn(2+)</name>
        <dbReference type="ChEBI" id="CHEBI:29105"/>
    </cofactor>
    <text evidence="7">Binds 2 Zn(2+) ions per subunit.</text>
</comment>
<dbReference type="InterPro" id="IPR001279">
    <property type="entry name" value="Metallo-B-lactamas"/>
</dbReference>
<dbReference type="EMBL" id="AP014546">
    <property type="protein sequence ID" value="BBB30119.1"/>
    <property type="molecule type" value="Genomic_DNA"/>
</dbReference>
<dbReference type="PROSITE" id="PS00743">
    <property type="entry name" value="BETA_LACTAMASE_B_1"/>
    <property type="match status" value="1"/>
</dbReference>
<comment type="subunit">
    <text evidence="7">Monomer.</text>
</comment>
<dbReference type="PANTHER" id="PTHR43705:SF1">
    <property type="entry name" value="HYDROXYACYLGLUTATHIONE HYDROLASE GLOB"/>
    <property type="match status" value="1"/>
</dbReference>
<dbReference type="Gene3D" id="3.60.15.10">
    <property type="entry name" value="Ribonuclease Z/Hydroxyacylglutathione hydrolase-like"/>
    <property type="match status" value="1"/>
</dbReference>
<evidence type="ECO:0000313" key="9">
    <source>
        <dbReference type="EMBL" id="BBB30119.1"/>
    </source>
</evidence>
<dbReference type="AlphaFoldDB" id="A0A7R6SVZ7"/>
<feature type="binding site" evidence="7">
    <location>
        <position position="60"/>
    </location>
    <ligand>
        <name>Zn(2+)</name>
        <dbReference type="ChEBI" id="CHEBI:29105"/>
        <label>2</label>
    </ligand>
</feature>
<feature type="binding site" evidence="7">
    <location>
        <position position="131"/>
    </location>
    <ligand>
        <name>Zn(2+)</name>
        <dbReference type="ChEBI" id="CHEBI:29105"/>
        <label>1</label>
    </ligand>
</feature>
<name>A0A7R6SVZ7_9GAMM</name>
<dbReference type="Pfam" id="PF00753">
    <property type="entry name" value="Lactamase_B"/>
    <property type="match status" value="1"/>
</dbReference>
<feature type="binding site" evidence="7">
    <location>
        <position position="169"/>
    </location>
    <ligand>
        <name>Zn(2+)</name>
        <dbReference type="ChEBI" id="CHEBI:29105"/>
        <label>2</label>
    </ligand>
</feature>
<dbReference type="InterPro" id="IPR032282">
    <property type="entry name" value="HAGH_C"/>
</dbReference>
<feature type="binding site" evidence="7">
    <location>
        <position position="59"/>
    </location>
    <ligand>
        <name>Zn(2+)</name>
        <dbReference type="ChEBI" id="CHEBI:29105"/>
        <label>2</label>
    </ligand>
</feature>
<gene>
    <name evidence="7 9" type="primary">gloB</name>
    <name evidence="9" type="ORF">NEJAP_2171</name>
</gene>
<evidence type="ECO:0000256" key="1">
    <source>
        <dbReference type="ARBA" id="ARBA00001623"/>
    </source>
</evidence>
<evidence type="ECO:0000259" key="8">
    <source>
        <dbReference type="SMART" id="SM00849"/>
    </source>
</evidence>
<dbReference type="EC" id="3.1.2.6" evidence="7"/>
<evidence type="ECO:0000256" key="4">
    <source>
        <dbReference type="ARBA" id="ARBA00022723"/>
    </source>
</evidence>
<dbReference type="InterPro" id="IPR001018">
    <property type="entry name" value="Beta-lactamase_class-B_CS"/>
</dbReference>
<organism evidence="9 10">
    <name type="scientific">Neptunomonas japonica JAMM 1380</name>
    <dbReference type="NCBI Taxonomy" id="1441457"/>
    <lineage>
        <taxon>Bacteria</taxon>
        <taxon>Pseudomonadati</taxon>
        <taxon>Pseudomonadota</taxon>
        <taxon>Gammaproteobacteria</taxon>
        <taxon>Oceanospirillales</taxon>
        <taxon>Oceanospirillaceae</taxon>
        <taxon>Neptunomonas</taxon>
    </lineage>
</organism>
<dbReference type="KEGG" id="njp:NEJAP_2171"/>
<protein>
    <recommendedName>
        <fullName evidence="7">Hydroxyacylglutathione hydrolase</fullName>
        <ecNumber evidence="7">3.1.2.6</ecNumber>
    </recommendedName>
    <alternativeName>
        <fullName evidence="7">Glyoxalase II</fullName>
        <shortName evidence="7">Glx II</shortName>
    </alternativeName>
</protein>
<dbReference type="HAMAP" id="MF_01374">
    <property type="entry name" value="Glyoxalase_2"/>
    <property type="match status" value="1"/>
</dbReference>
<dbReference type="RefSeq" id="WP_201347331.1">
    <property type="nucleotide sequence ID" value="NZ_AP014546.1"/>
</dbReference>
<dbReference type="GO" id="GO:0019243">
    <property type="term" value="P:methylglyoxal catabolic process to D-lactate via S-lactoyl-glutathione"/>
    <property type="evidence" value="ECO:0007669"/>
    <property type="project" value="UniProtKB-UniRule"/>
</dbReference>
<feature type="binding site" evidence="7">
    <location>
        <position position="57"/>
    </location>
    <ligand>
        <name>Zn(2+)</name>
        <dbReference type="ChEBI" id="CHEBI:29105"/>
        <label>1</label>
    </ligand>
</feature>
<evidence type="ECO:0000256" key="5">
    <source>
        <dbReference type="ARBA" id="ARBA00022801"/>
    </source>
</evidence>
<dbReference type="InterPro" id="IPR035680">
    <property type="entry name" value="Clx_II_MBL"/>
</dbReference>
<dbReference type="GO" id="GO:0008800">
    <property type="term" value="F:beta-lactamase activity"/>
    <property type="evidence" value="ECO:0007669"/>
    <property type="project" value="InterPro"/>
</dbReference>
<dbReference type="CDD" id="cd07723">
    <property type="entry name" value="hydroxyacylglutathione_hydrolase_MBL-fold"/>
    <property type="match status" value="1"/>
</dbReference>
<dbReference type="InterPro" id="IPR017782">
    <property type="entry name" value="Hydroxyacylglutathione_Hdrlase"/>
</dbReference>
<evidence type="ECO:0000256" key="2">
    <source>
        <dbReference type="ARBA" id="ARBA00004963"/>
    </source>
</evidence>
<evidence type="ECO:0000256" key="3">
    <source>
        <dbReference type="ARBA" id="ARBA00006759"/>
    </source>
</evidence>
<feature type="binding site" evidence="7">
    <location>
        <position position="111"/>
    </location>
    <ligand>
        <name>Zn(2+)</name>
        <dbReference type="ChEBI" id="CHEBI:29105"/>
        <label>1</label>
    </ligand>
</feature>
<dbReference type="Proteomes" id="UP000595332">
    <property type="component" value="Chromosome"/>
</dbReference>
<dbReference type="PIRSF" id="PIRSF005457">
    <property type="entry name" value="Glx"/>
    <property type="match status" value="1"/>
</dbReference>
<dbReference type="SUPFAM" id="SSF56281">
    <property type="entry name" value="Metallo-hydrolase/oxidoreductase"/>
    <property type="match status" value="1"/>
</dbReference>
<keyword evidence="6 7" id="KW-0862">Zinc</keyword>
<proteinExistence type="inferred from homology"/>
<evidence type="ECO:0000256" key="6">
    <source>
        <dbReference type="ARBA" id="ARBA00022833"/>
    </source>
</evidence>
<accession>A0A7R6SVZ7</accession>
<comment type="similarity">
    <text evidence="3 7">Belongs to the metallo-beta-lactamase superfamily. Glyoxalase II family.</text>
</comment>
<comment type="catalytic activity">
    <reaction evidence="1 7">
        <text>an S-(2-hydroxyacyl)glutathione + H2O = a 2-hydroxy carboxylate + glutathione + H(+)</text>
        <dbReference type="Rhea" id="RHEA:21864"/>
        <dbReference type="ChEBI" id="CHEBI:15377"/>
        <dbReference type="ChEBI" id="CHEBI:15378"/>
        <dbReference type="ChEBI" id="CHEBI:57925"/>
        <dbReference type="ChEBI" id="CHEBI:58896"/>
        <dbReference type="ChEBI" id="CHEBI:71261"/>
        <dbReference type="EC" id="3.1.2.6"/>
    </reaction>
</comment>
<comment type="function">
    <text evidence="7">Thiolesterase that catalyzes the hydrolysis of S-D-lactoyl-glutathione to form glutathione and D-lactic acid.</text>
</comment>
<sequence length="257" mass="28715">MFTVLPLPAFDDNYIWMLTSADHSGMVVVDPGDADVVIKAMNETNTPLIAILLTHHHGDHTGGVKQLVELYSVPVYGPHNSPFKGISHPLKDDEQITLLGETMTVKEVPGHTLDHICYFKSTETPQLFCGDTLFLAGCGRLFEGTAEQMLKNMDYFKTLPPETNIYCTHEYSLANLTFASAVEPNNLDISATISRCKQLRAQNIPTLPSSISQELMVNPFMRSQEETVKEAARSHIKSSINNELEAFTVIREWKNNF</sequence>
<feature type="binding site" evidence="7">
    <location>
        <position position="55"/>
    </location>
    <ligand>
        <name>Zn(2+)</name>
        <dbReference type="ChEBI" id="CHEBI:29105"/>
        <label>1</label>
    </ligand>
</feature>